<keyword evidence="1" id="KW-0805">Transcription regulation</keyword>
<dbReference type="Proteomes" id="UP000446768">
    <property type="component" value="Unassembled WGS sequence"/>
</dbReference>
<dbReference type="Pfam" id="PF25873">
    <property type="entry name" value="WHD_MalT"/>
    <property type="match status" value="1"/>
</dbReference>
<reference evidence="5 6" key="1">
    <citation type="submission" date="2019-11" db="EMBL/GenBank/DDBJ databases">
        <title>Novel species isolated from a subtropical stream in China.</title>
        <authorList>
            <person name="Lu H."/>
        </authorList>
    </citation>
    <scope>NUCLEOTIDE SEQUENCE [LARGE SCALE GENOMIC DNA]</scope>
    <source>
        <strain evidence="5 6">FT92W</strain>
    </source>
</reference>
<dbReference type="SUPFAM" id="SSF48452">
    <property type="entry name" value="TPR-like"/>
    <property type="match status" value="1"/>
</dbReference>
<keyword evidence="2" id="KW-0238">DNA-binding</keyword>
<dbReference type="InterPro" id="IPR016032">
    <property type="entry name" value="Sig_transdc_resp-reg_C-effctor"/>
</dbReference>
<dbReference type="SUPFAM" id="SSF46894">
    <property type="entry name" value="C-terminal effector domain of the bipartite response regulators"/>
    <property type="match status" value="1"/>
</dbReference>
<evidence type="ECO:0000256" key="3">
    <source>
        <dbReference type="ARBA" id="ARBA00023163"/>
    </source>
</evidence>
<dbReference type="AlphaFoldDB" id="A0A7X2IKQ8"/>
<dbReference type="GO" id="GO:0006355">
    <property type="term" value="P:regulation of DNA-templated transcription"/>
    <property type="evidence" value="ECO:0007669"/>
    <property type="project" value="InterPro"/>
</dbReference>
<dbReference type="InterPro" id="IPR041617">
    <property type="entry name" value="TPR_MalT"/>
</dbReference>
<dbReference type="Pfam" id="PF17874">
    <property type="entry name" value="TPR_MalT"/>
    <property type="match status" value="1"/>
</dbReference>
<keyword evidence="3" id="KW-0804">Transcription</keyword>
<evidence type="ECO:0000256" key="1">
    <source>
        <dbReference type="ARBA" id="ARBA00023015"/>
    </source>
</evidence>
<comment type="caution">
    <text evidence="5">The sequence shown here is derived from an EMBL/GenBank/DDBJ whole genome shotgun (WGS) entry which is preliminary data.</text>
</comment>
<evidence type="ECO:0000313" key="6">
    <source>
        <dbReference type="Proteomes" id="UP000446768"/>
    </source>
</evidence>
<evidence type="ECO:0000256" key="2">
    <source>
        <dbReference type="ARBA" id="ARBA00023125"/>
    </source>
</evidence>
<dbReference type="InterPro" id="IPR041664">
    <property type="entry name" value="AAA_16"/>
</dbReference>
<organism evidence="5 6">
    <name type="scientific">Pseudoduganella rivuli</name>
    <dbReference type="NCBI Taxonomy" id="2666085"/>
    <lineage>
        <taxon>Bacteria</taxon>
        <taxon>Pseudomonadati</taxon>
        <taxon>Pseudomonadota</taxon>
        <taxon>Betaproteobacteria</taxon>
        <taxon>Burkholderiales</taxon>
        <taxon>Oxalobacteraceae</taxon>
        <taxon>Telluria group</taxon>
        <taxon>Pseudoduganella</taxon>
    </lineage>
</organism>
<dbReference type="PANTHER" id="PTHR44688:SF25">
    <property type="entry name" value="HTH LUXR-TYPE DOMAIN-CONTAINING PROTEIN"/>
    <property type="match status" value="1"/>
</dbReference>
<feature type="domain" description="HTH luxR-type" evidence="4">
    <location>
        <begin position="837"/>
        <end position="902"/>
    </location>
</feature>
<dbReference type="PROSITE" id="PS50043">
    <property type="entry name" value="HTH_LUXR_2"/>
    <property type="match status" value="1"/>
</dbReference>
<protein>
    <submittedName>
        <fullName evidence="5">AAA family ATPase</fullName>
    </submittedName>
</protein>
<dbReference type="RefSeq" id="WP_154372327.1">
    <property type="nucleotide sequence ID" value="NZ_WKJJ01000004.1"/>
</dbReference>
<dbReference type="SMART" id="SM00421">
    <property type="entry name" value="HTH_LUXR"/>
    <property type="match status" value="1"/>
</dbReference>
<dbReference type="Gene3D" id="1.10.10.10">
    <property type="entry name" value="Winged helix-like DNA-binding domain superfamily/Winged helix DNA-binding domain"/>
    <property type="match status" value="1"/>
</dbReference>
<gene>
    <name evidence="5" type="ORF">GJ700_07835</name>
</gene>
<dbReference type="SUPFAM" id="SSF52540">
    <property type="entry name" value="P-loop containing nucleoside triphosphate hydrolases"/>
    <property type="match status" value="1"/>
</dbReference>
<sequence>MGLRMPAGQALWQAKLNPPSVSASQVERAAIHARVGGAPAARLVLVRGPAGFGKTTAMIQMRRKMEDKGVATAWLTLDQADNDASRFLSCLDTAVAHLVAGEPPGAAAARPPASPRDVVLRLADALADFESPFALFFDDFEHVLDRVVLGLVREILLQLPRNGHMVIGSRTLPALGLGQLRARGQVLDIDASHLRFSLPETGEFLQQRRHLPLQPEQLSTLHQKTEGWVAALWLASVALERRSSYGDFIGHFSGSNQAVTQYLADDVLAQQPPALRDFLLRTSILRYLDAPLCDALTGRTDSAALLRELDSANLFLTPIDGEQAAYRYHGLFADFLQGQLASERPGQAAQLHLAASRWFASQGRPVPAIDHAVAAGDAAQAVCLLARHAQALLAQGRIRLLTRWFDALPEAALHPHPDLQAVRAWALCMMRGPGEALALLERYACGRPDGPGPAVSFVALRPVLLAMMDDYEQASAIGGDALAAVPAGDTFAHTVLTNAMADVYSVLGQYQQARKLLGAARLRQGESGAFNAMYSEAVEGIIDLHEGRIRQAGARFRMALRASHQGSYSQAHGNAWAGVLHANALYEADDCAQAEHLLNIYLPLAISAGIQDHMISAHVTLSRIAFQRGDVDLAFQTLTELEYLGHCRSLPRLVAGARLERARVYVLQGHFDAAGAELERADDRALWLRLKGLRLLAHDIEYLELGRLRWEVAAGRYAAALPLLEREIAAAQDGARHRRALALSLLRAVALFRNGDQRAAHAAFGTLLRATCNEGAVHLILDEGPQAGALLRSYVAAQCQGRPEQGDPLFAEYLQRLLQGFGPAAEPDGAEGAGAPAVKLAEPLTRQELRVLALLAEGYSNIAIGEKMFVSANTVRTHLRGINAKLGATSRTQAVAVARRLGVIG</sequence>
<dbReference type="InterPro" id="IPR027417">
    <property type="entry name" value="P-loop_NTPase"/>
</dbReference>
<proteinExistence type="predicted"/>
<evidence type="ECO:0000313" key="5">
    <source>
        <dbReference type="EMBL" id="MRV71634.1"/>
    </source>
</evidence>
<accession>A0A7X2IKQ8</accession>
<evidence type="ECO:0000259" key="4">
    <source>
        <dbReference type="PROSITE" id="PS50043"/>
    </source>
</evidence>
<dbReference type="Gene3D" id="1.25.40.10">
    <property type="entry name" value="Tetratricopeptide repeat domain"/>
    <property type="match status" value="1"/>
</dbReference>
<dbReference type="PRINTS" id="PR00038">
    <property type="entry name" value="HTHLUXR"/>
</dbReference>
<dbReference type="CDD" id="cd06170">
    <property type="entry name" value="LuxR_C_like"/>
    <property type="match status" value="1"/>
</dbReference>
<dbReference type="InterPro" id="IPR011990">
    <property type="entry name" value="TPR-like_helical_dom_sf"/>
</dbReference>
<dbReference type="InterPro" id="IPR000792">
    <property type="entry name" value="Tscrpt_reg_LuxR_C"/>
</dbReference>
<dbReference type="EMBL" id="WKJJ01000004">
    <property type="protein sequence ID" value="MRV71634.1"/>
    <property type="molecule type" value="Genomic_DNA"/>
</dbReference>
<dbReference type="Gene3D" id="3.40.50.300">
    <property type="entry name" value="P-loop containing nucleotide triphosphate hydrolases"/>
    <property type="match status" value="1"/>
</dbReference>
<dbReference type="Pfam" id="PF00196">
    <property type="entry name" value="GerE"/>
    <property type="match status" value="1"/>
</dbReference>
<dbReference type="InterPro" id="IPR036388">
    <property type="entry name" value="WH-like_DNA-bd_sf"/>
</dbReference>
<dbReference type="GO" id="GO:0003677">
    <property type="term" value="F:DNA binding"/>
    <property type="evidence" value="ECO:0007669"/>
    <property type="project" value="UniProtKB-KW"/>
</dbReference>
<dbReference type="InterPro" id="IPR059106">
    <property type="entry name" value="WHD_MalT"/>
</dbReference>
<dbReference type="PANTHER" id="PTHR44688">
    <property type="entry name" value="DNA-BINDING TRANSCRIPTIONAL ACTIVATOR DEVR_DOSR"/>
    <property type="match status" value="1"/>
</dbReference>
<keyword evidence="6" id="KW-1185">Reference proteome</keyword>
<dbReference type="Pfam" id="PF13191">
    <property type="entry name" value="AAA_16"/>
    <property type="match status" value="1"/>
</dbReference>
<name>A0A7X2IKQ8_9BURK</name>